<keyword evidence="6 9" id="KW-1133">Transmembrane helix</keyword>
<dbReference type="Pfam" id="PF19300">
    <property type="entry name" value="BPD_transp_1_N"/>
    <property type="match status" value="1"/>
</dbReference>
<name>A0A4R1NNM7_9GAMM</name>
<comment type="caution">
    <text evidence="11">The sequence shown here is derived from an EMBL/GenBank/DDBJ whole genome shotgun (WGS) entry which is preliminary data.</text>
</comment>
<dbReference type="EMBL" id="SJOI01000001">
    <property type="protein sequence ID" value="TCL06336.1"/>
    <property type="molecule type" value="Genomic_DNA"/>
</dbReference>
<proteinExistence type="inferred from homology"/>
<dbReference type="PANTHER" id="PTHR43163">
    <property type="entry name" value="DIPEPTIDE TRANSPORT SYSTEM PERMEASE PROTEIN DPPB-RELATED"/>
    <property type="match status" value="1"/>
</dbReference>
<comment type="similarity">
    <text evidence="8">Belongs to the binding-protein-dependent transport system permease family. OppBC subfamily.</text>
</comment>
<feature type="transmembrane region" description="Helical" evidence="9">
    <location>
        <begin position="226"/>
        <end position="252"/>
    </location>
</feature>
<dbReference type="Proteomes" id="UP000294555">
    <property type="component" value="Unassembled WGS sequence"/>
</dbReference>
<evidence type="ECO:0000256" key="9">
    <source>
        <dbReference type="RuleBase" id="RU363032"/>
    </source>
</evidence>
<feature type="domain" description="ABC transmembrane type-1" evidence="10">
    <location>
        <begin position="94"/>
        <end position="295"/>
    </location>
</feature>
<gene>
    <name evidence="11" type="ORF">EZJ58_4587</name>
</gene>
<dbReference type="RefSeq" id="WP_132925661.1">
    <property type="nucleotide sequence ID" value="NZ_SJOI01000001.1"/>
</dbReference>
<evidence type="ECO:0000256" key="1">
    <source>
        <dbReference type="ARBA" id="ARBA00004429"/>
    </source>
</evidence>
<protein>
    <submittedName>
        <fullName evidence="11">Peptide/nickel transport system permease protein</fullName>
    </submittedName>
</protein>
<comment type="subcellular location">
    <subcellularLocation>
        <location evidence="1">Cell inner membrane</location>
        <topology evidence="1">Multi-pass membrane protein</topology>
    </subcellularLocation>
    <subcellularLocation>
        <location evidence="9">Cell membrane</location>
        <topology evidence="9">Multi-pass membrane protein</topology>
    </subcellularLocation>
</comment>
<evidence type="ECO:0000256" key="7">
    <source>
        <dbReference type="ARBA" id="ARBA00023136"/>
    </source>
</evidence>
<evidence type="ECO:0000313" key="12">
    <source>
        <dbReference type="Proteomes" id="UP000294555"/>
    </source>
</evidence>
<keyword evidence="3" id="KW-1003">Cell membrane</keyword>
<feature type="transmembrane region" description="Helical" evidence="9">
    <location>
        <begin position="168"/>
        <end position="191"/>
    </location>
</feature>
<dbReference type="PROSITE" id="PS50928">
    <property type="entry name" value="ABC_TM1"/>
    <property type="match status" value="1"/>
</dbReference>
<evidence type="ECO:0000256" key="5">
    <source>
        <dbReference type="ARBA" id="ARBA00022692"/>
    </source>
</evidence>
<feature type="transmembrane region" description="Helical" evidence="9">
    <location>
        <begin position="98"/>
        <end position="122"/>
    </location>
</feature>
<keyword evidence="4" id="KW-0997">Cell inner membrane</keyword>
<evidence type="ECO:0000256" key="3">
    <source>
        <dbReference type="ARBA" id="ARBA00022475"/>
    </source>
</evidence>
<dbReference type="GO" id="GO:0071916">
    <property type="term" value="F:dipeptide transmembrane transporter activity"/>
    <property type="evidence" value="ECO:0007669"/>
    <property type="project" value="TreeGrafter"/>
</dbReference>
<keyword evidence="7 9" id="KW-0472">Membrane</keyword>
<keyword evidence="2 9" id="KW-0813">Transport</keyword>
<evidence type="ECO:0000256" key="2">
    <source>
        <dbReference type="ARBA" id="ARBA00022448"/>
    </source>
</evidence>
<evidence type="ECO:0000313" key="11">
    <source>
        <dbReference type="EMBL" id="TCL06336.1"/>
    </source>
</evidence>
<feature type="transmembrane region" description="Helical" evidence="9">
    <location>
        <begin position="272"/>
        <end position="298"/>
    </location>
</feature>
<dbReference type="Gene3D" id="1.10.3720.10">
    <property type="entry name" value="MetI-like"/>
    <property type="match status" value="1"/>
</dbReference>
<accession>A0A4R1NNM7</accession>
<dbReference type="AlphaFoldDB" id="A0A4R1NNM7"/>
<dbReference type="GO" id="GO:0005886">
    <property type="term" value="C:plasma membrane"/>
    <property type="evidence" value="ECO:0007669"/>
    <property type="project" value="UniProtKB-SubCell"/>
</dbReference>
<dbReference type="InterPro" id="IPR000515">
    <property type="entry name" value="MetI-like"/>
</dbReference>
<dbReference type="OrthoDB" id="9805855at2"/>
<feature type="transmembrane region" description="Helical" evidence="9">
    <location>
        <begin position="129"/>
        <end position="156"/>
    </location>
</feature>
<dbReference type="Pfam" id="PF00528">
    <property type="entry name" value="BPD_transp_1"/>
    <property type="match status" value="1"/>
</dbReference>
<sequence>MAKYILSRVVEVLIALFGLVTIIFLVSRMLGDPVSLLLPQGASAADLQAMREQLGLQRPLLDQYLGFLRHVLSGDLGTSFFYQRPALQVVLERMPATLALTALSALFGLAIGCLAGLAAALYRNSVWEFLVLTLAMLGQATPAFWLAIMLILLFSVHLGWLPTGGTGSVLHLVMPTAVMSIFIAANIARLFRSSLLEVMGEDYVRTAWAKGLPPRTVISWHMARNAVLPVVTMSGLLVGEMLGGSVVVETIFSWPGVGRLIVEAVANRDFPLIQAGVAVVSGLFLLVSLAVDLLYSLLDPRVRQSP</sequence>
<dbReference type="SUPFAM" id="SSF161098">
    <property type="entry name" value="MetI-like"/>
    <property type="match status" value="1"/>
</dbReference>
<dbReference type="CDD" id="cd06261">
    <property type="entry name" value="TM_PBP2"/>
    <property type="match status" value="1"/>
</dbReference>
<keyword evidence="5 9" id="KW-0812">Transmembrane</keyword>
<dbReference type="InterPro" id="IPR045621">
    <property type="entry name" value="BPD_transp_1_N"/>
</dbReference>
<evidence type="ECO:0000256" key="6">
    <source>
        <dbReference type="ARBA" id="ARBA00022989"/>
    </source>
</evidence>
<feature type="transmembrane region" description="Helical" evidence="9">
    <location>
        <begin position="12"/>
        <end position="30"/>
    </location>
</feature>
<dbReference type="InterPro" id="IPR035906">
    <property type="entry name" value="MetI-like_sf"/>
</dbReference>
<organism evidence="11 12">
    <name type="scientific">Sodalis ligni</name>
    <dbReference type="NCBI Taxonomy" id="2697027"/>
    <lineage>
        <taxon>Bacteria</taxon>
        <taxon>Pseudomonadati</taxon>
        <taxon>Pseudomonadota</taxon>
        <taxon>Gammaproteobacteria</taxon>
        <taxon>Enterobacterales</taxon>
        <taxon>Bruguierivoracaceae</taxon>
        <taxon>Sodalis</taxon>
    </lineage>
</organism>
<evidence type="ECO:0000259" key="10">
    <source>
        <dbReference type="PROSITE" id="PS50928"/>
    </source>
</evidence>
<dbReference type="PANTHER" id="PTHR43163:SF6">
    <property type="entry name" value="DIPEPTIDE TRANSPORT SYSTEM PERMEASE PROTEIN DPPB-RELATED"/>
    <property type="match status" value="1"/>
</dbReference>
<reference evidence="11 12" key="1">
    <citation type="submission" date="2019-02" db="EMBL/GenBank/DDBJ databases">
        <title>Investigation of anaerobic lignin degradation for improved lignocellulosic biofuels.</title>
        <authorList>
            <person name="Deangelis K."/>
        </authorList>
    </citation>
    <scope>NUCLEOTIDE SEQUENCE [LARGE SCALE GENOMIC DNA]</scope>
    <source>
        <strain evidence="11 12">159R</strain>
    </source>
</reference>
<evidence type="ECO:0000256" key="4">
    <source>
        <dbReference type="ARBA" id="ARBA00022519"/>
    </source>
</evidence>
<keyword evidence="12" id="KW-1185">Reference proteome</keyword>
<evidence type="ECO:0000256" key="8">
    <source>
        <dbReference type="ARBA" id="ARBA00024202"/>
    </source>
</evidence>